<protein>
    <submittedName>
        <fullName evidence="2">Uncharacterized protein</fullName>
    </submittedName>
</protein>
<sequence>GSAVHEQSARTQERDEVHGKNPGGRRRRWAVRRRQPGLQDDPWPYTDGNRARRRGCLCLPAGELLRQERAQRTGCTAARPGRLLPGTLRAERIYLHRM</sequence>
<feature type="compositionally biased region" description="Basic and acidic residues" evidence="1">
    <location>
        <begin position="7"/>
        <end position="19"/>
    </location>
</feature>
<name>A0A382PHD8_9ZZZZ</name>
<accession>A0A382PHD8</accession>
<dbReference type="EMBL" id="UINC01107355">
    <property type="protein sequence ID" value="SVC72666.1"/>
    <property type="molecule type" value="Genomic_DNA"/>
</dbReference>
<feature type="non-terminal residue" evidence="2">
    <location>
        <position position="98"/>
    </location>
</feature>
<feature type="compositionally biased region" description="Basic residues" evidence="1">
    <location>
        <begin position="23"/>
        <end position="35"/>
    </location>
</feature>
<proteinExistence type="predicted"/>
<evidence type="ECO:0000313" key="2">
    <source>
        <dbReference type="EMBL" id="SVC72666.1"/>
    </source>
</evidence>
<gene>
    <name evidence="2" type="ORF">METZ01_LOCUS325520</name>
</gene>
<feature type="non-terminal residue" evidence="2">
    <location>
        <position position="1"/>
    </location>
</feature>
<evidence type="ECO:0000256" key="1">
    <source>
        <dbReference type="SAM" id="MobiDB-lite"/>
    </source>
</evidence>
<feature type="region of interest" description="Disordered" evidence="1">
    <location>
        <begin position="1"/>
        <end position="46"/>
    </location>
</feature>
<dbReference type="AlphaFoldDB" id="A0A382PHD8"/>
<organism evidence="2">
    <name type="scientific">marine metagenome</name>
    <dbReference type="NCBI Taxonomy" id="408172"/>
    <lineage>
        <taxon>unclassified sequences</taxon>
        <taxon>metagenomes</taxon>
        <taxon>ecological metagenomes</taxon>
    </lineage>
</organism>
<reference evidence="2" key="1">
    <citation type="submission" date="2018-05" db="EMBL/GenBank/DDBJ databases">
        <authorList>
            <person name="Lanie J.A."/>
            <person name="Ng W.-L."/>
            <person name="Kazmierczak K.M."/>
            <person name="Andrzejewski T.M."/>
            <person name="Davidsen T.M."/>
            <person name="Wayne K.J."/>
            <person name="Tettelin H."/>
            <person name="Glass J.I."/>
            <person name="Rusch D."/>
            <person name="Podicherti R."/>
            <person name="Tsui H.-C.T."/>
            <person name="Winkler M.E."/>
        </authorList>
    </citation>
    <scope>NUCLEOTIDE SEQUENCE</scope>
</reference>